<evidence type="ECO:0000256" key="2">
    <source>
        <dbReference type="SAM" id="Phobius"/>
    </source>
</evidence>
<feature type="compositionally biased region" description="Basic and acidic residues" evidence="1">
    <location>
        <begin position="239"/>
        <end position="259"/>
    </location>
</feature>
<dbReference type="Proteomes" id="UP000282323">
    <property type="component" value="Unassembled WGS sequence"/>
</dbReference>
<keyword evidence="2" id="KW-1133">Transmembrane helix</keyword>
<evidence type="ECO:0000256" key="1">
    <source>
        <dbReference type="SAM" id="MobiDB-lite"/>
    </source>
</evidence>
<evidence type="ECO:0000313" key="4">
    <source>
        <dbReference type="Proteomes" id="UP000282323"/>
    </source>
</evidence>
<sequence length="259" mass="26667">MNWGDRVDRLLYDGERVECRVELGNGEFVVTTHRVLAFTPRGGGPSYRHADLPNVGDVSLETGGRLRPLLFSVVSMVLGTGLLATSAAVSFVDLVALPDLEPDGAQPAANPAGDAASDVVGTVETALALVDLAVLAVGTLSIGIGVAFALLYLRSRSRRLVLEIRGQDDIELAVSEGDDAGSAVLALEEAPHLGPSPGGIGTGGGGLGPDESIDSGSGVGEDESIGGFDSDRVDDEGDADRLDSEPADARFEGDREEST</sequence>
<dbReference type="AlphaFoldDB" id="A0A3N6LWT1"/>
<gene>
    <name evidence="3" type="ORF">EA473_09395</name>
</gene>
<accession>A0A3N6LWT1</accession>
<dbReference type="RefSeq" id="WP_124195372.1">
    <property type="nucleotide sequence ID" value="NZ_REGA01000006.1"/>
</dbReference>
<feature type="compositionally biased region" description="Gly residues" evidence="1">
    <location>
        <begin position="196"/>
        <end position="208"/>
    </location>
</feature>
<evidence type="ECO:0000313" key="3">
    <source>
        <dbReference type="EMBL" id="RQG95153.1"/>
    </source>
</evidence>
<dbReference type="OrthoDB" id="222505at2157"/>
<keyword evidence="4" id="KW-1185">Reference proteome</keyword>
<reference evidence="3 4" key="1">
    <citation type="submission" date="2018-10" db="EMBL/GenBank/DDBJ databases">
        <title>Natrarchaeobius chitinivorans gen. nov., sp. nov., and Natrarchaeobius haloalkaliphilus sp. nov., alkaliphilic, chitin-utilizing haloarchaea from hypersaline alkaline lakes.</title>
        <authorList>
            <person name="Sorokin D.Y."/>
            <person name="Elcheninov A.G."/>
            <person name="Kostrikina N.A."/>
            <person name="Bale N.J."/>
            <person name="Sinninghe Damste J.S."/>
            <person name="Khijniak T.V."/>
            <person name="Kublanov I.V."/>
            <person name="Toshchakov S.V."/>
        </authorList>
    </citation>
    <scope>NUCLEOTIDE SEQUENCE [LARGE SCALE GENOMIC DNA]</scope>
    <source>
        <strain evidence="3 4">AArcht4T</strain>
    </source>
</reference>
<keyword evidence="2" id="KW-0812">Transmembrane</keyword>
<feature type="transmembrane region" description="Helical" evidence="2">
    <location>
        <begin position="132"/>
        <end position="153"/>
    </location>
</feature>
<feature type="transmembrane region" description="Helical" evidence="2">
    <location>
        <begin position="69"/>
        <end position="92"/>
    </location>
</feature>
<organism evidence="3 4">
    <name type="scientific">Natrarchaeobius chitinivorans</name>
    <dbReference type="NCBI Taxonomy" id="1679083"/>
    <lineage>
        <taxon>Archaea</taxon>
        <taxon>Methanobacteriati</taxon>
        <taxon>Methanobacteriota</taxon>
        <taxon>Stenosarchaea group</taxon>
        <taxon>Halobacteria</taxon>
        <taxon>Halobacteriales</taxon>
        <taxon>Natrialbaceae</taxon>
        <taxon>Natrarchaeobius</taxon>
    </lineage>
</organism>
<comment type="caution">
    <text evidence="3">The sequence shown here is derived from an EMBL/GenBank/DDBJ whole genome shotgun (WGS) entry which is preliminary data.</text>
</comment>
<name>A0A3N6LWT1_NATCH</name>
<feature type="region of interest" description="Disordered" evidence="1">
    <location>
        <begin position="190"/>
        <end position="259"/>
    </location>
</feature>
<keyword evidence="2" id="KW-0472">Membrane</keyword>
<protein>
    <submittedName>
        <fullName evidence="3">Uncharacterized protein</fullName>
    </submittedName>
</protein>
<proteinExistence type="predicted"/>
<dbReference type="EMBL" id="REGA01000006">
    <property type="protein sequence ID" value="RQG95153.1"/>
    <property type="molecule type" value="Genomic_DNA"/>
</dbReference>